<evidence type="ECO:0000313" key="5">
    <source>
        <dbReference type="Proteomes" id="UP000766336"/>
    </source>
</evidence>
<dbReference type="Gene3D" id="2.40.40.10">
    <property type="entry name" value="RlpA-like domain"/>
    <property type="match status" value="1"/>
</dbReference>
<organism evidence="4 5">
    <name type="scientific">Roseococcus pinisoli</name>
    <dbReference type="NCBI Taxonomy" id="2835040"/>
    <lineage>
        <taxon>Bacteria</taxon>
        <taxon>Pseudomonadati</taxon>
        <taxon>Pseudomonadota</taxon>
        <taxon>Alphaproteobacteria</taxon>
        <taxon>Acetobacterales</taxon>
        <taxon>Roseomonadaceae</taxon>
        <taxon>Roseococcus</taxon>
    </lineage>
</organism>
<dbReference type="PANTHER" id="PTHR34183">
    <property type="entry name" value="ENDOLYTIC PEPTIDOGLYCAN TRANSGLYCOSYLASE RLPA"/>
    <property type="match status" value="1"/>
</dbReference>
<evidence type="ECO:0000259" key="3">
    <source>
        <dbReference type="Pfam" id="PF05036"/>
    </source>
</evidence>
<evidence type="ECO:0000256" key="1">
    <source>
        <dbReference type="SAM" id="SignalP"/>
    </source>
</evidence>
<keyword evidence="1" id="KW-0732">Signal</keyword>
<dbReference type="RefSeq" id="WP_213670193.1">
    <property type="nucleotide sequence ID" value="NZ_JAHCDA010000002.1"/>
</dbReference>
<sequence>MKHAFLAILLLAGCSRTPAEAPQPRYNLGEPYRAGGLWSYPREEFDRQETGIAAVLPTGARGLTANGELRDDRGMLAAHRTLQLPAIVTVTNLENGRSLRLRVNDRGPTMVGRVIGVTPRAAELLGARGPFRVRVVVDGQASRAAIDGLAGQHVLPIQAAPVGRVDREGLAPPPGARGSAGPAIAVRAAAEEAAPTARPPERLPEQVVQGPVYSAGSIWLEAGQFFRRDLAQAQAARIGGRAEPFGPPGRQQQWRVRSGPYSTIAEGDAALARALAAGQPDLRLAVD</sequence>
<accession>A0ABS5QCW4</accession>
<dbReference type="Pfam" id="PF05036">
    <property type="entry name" value="SPOR"/>
    <property type="match status" value="1"/>
</dbReference>
<evidence type="ECO:0000259" key="2">
    <source>
        <dbReference type="Pfam" id="PF03330"/>
    </source>
</evidence>
<dbReference type="InterPro" id="IPR009009">
    <property type="entry name" value="RlpA-like_DPBB"/>
</dbReference>
<dbReference type="Pfam" id="PF03330">
    <property type="entry name" value="DPBB_1"/>
    <property type="match status" value="1"/>
</dbReference>
<protein>
    <submittedName>
        <fullName evidence="4">SPOR domain-containing protein</fullName>
    </submittedName>
</protein>
<proteinExistence type="predicted"/>
<evidence type="ECO:0000313" key="4">
    <source>
        <dbReference type="EMBL" id="MBS7811521.1"/>
    </source>
</evidence>
<gene>
    <name evidence="4" type="ORF">KHU32_11285</name>
</gene>
<dbReference type="PANTHER" id="PTHR34183:SF1">
    <property type="entry name" value="ENDOLYTIC PEPTIDOGLYCAN TRANSGLYCOSYLASE RLPA"/>
    <property type="match status" value="1"/>
</dbReference>
<dbReference type="InterPro" id="IPR036908">
    <property type="entry name" value="RlpA-like_sf"/>
</dbReference>
<name>A0ABS5QCW4_9PROT</name>
<dbReference type="Proteomes" id="UP000766336">
    <property type="component" value="Unassembled WGS sequence"/>
</dbReference>
<feature type="chain" id="PRO_5046819868" evidence="1">
    <location>
        <begin position="22"/>
        <end position="287"/>
    </location>
</feature>
<dbReference type="EMBL" id="JAHCDA010000002">
    <property type="protein sequence ID" value="MBS7811521.1"/>
    <property type="molecule type" value="Genomic_DNA"/>
</dbReference>
<comment type="caution">
    <text evidence="4">The sequence shown here is derived from an EMBL/GenBank/DDBJ whole genome shotgun (WGS) entry which is preliminary data.</text>
</comment>
<reference evidence="4 5" key="1">
    <citation type="submission" date="2021-05" db="EMBL/GenBank/DDBJ databases">
        <title>Roseococcus sp. XZZS9, whole genome shotgun sequencing project.</title>
        <authorList>
            <person name="Zhao G."/>
            <person name="Shen L."/>
        </authorList>
    </citation>
    <scope>NUCLEOTIDE SEQUENCE [LARGE SCALE GENOMIC DNA]</scope>
    <source>
        <strain evidence="4 5">XZZS9</strain>
    </source>
</reference>
<dbReference type="CDD" id="cd22268">
    <property type="entry name" value="DPBB_RlpA-like"/>
    <property type="match status" value="1"/>
</dbReference>
<feature type="domain" description="RlpA-like protein double-psi beta-barrel" evidence="2">
    <location>
        <begin position="62"/>
        <end position="128"/>
    </location>
</feature>
<feature type="signal peptide" evidence="1">
    <location>
        <begin position="1"/>
        <end position="21"/>
    </location>
</feature>
<feature type="domain" description="SPOR" evidence="3">
    <location>
        <begin position="215"/>
        <end position="276"/>
    </location>
</feature>
<dbReference type="InterPro" id="IPR007730">
    <property type="entry name" value="SPOR-like_dom"/>
</dbReference>
<keyword evidence="5" id="KW-1185">Reference proteome</keyword>